<dbReference type="RefSeq" id="WP_087213974.1">
    <property type="nucleotide sequence ID" value="NZ_JAXOGZ010000006.1"/>
</dbReference>
<evidence type="ECO:0000313" key="1">
    <source>
        <dbReference type="EMBL" id="OUQ11402.1"/>
    </source>
</evidence>
<evidence type="ECO:0000313" key="2">
    <source>
        <dbReference type="Proteomes" id="UP000196074"/>
    </source>
</evidence>
<organism evidence="1 2">
    <name type="scientific">Enterococcus cecorum</name>
    <dbReference type="NCBI Taxonomy" id="44008"/>
    <lineage>
        <taxon>Bacteria</taxon>
        <taxon>Bacillati</taxon>
        <taxon>Bacillota</taxon>
        <taxon>Bacilli</taxon>
        <taxon>Lactobacillales</taxon>
        <taxon>Enterococcaceae</taxon>
        <taxon>Enterococcus</taxon>
    </lineage>
</organism>
<name>A0A1Y4R3U2_9ENTE</name>
<sequence>MNPNDKLMDKYHLSLHESQLLLKKNLVTWIYQAGKFENLKATPLQIKQIIKYNWAKDVAVDEVLTIVHLKRGFEYLLKATDEPLLEKAKKINAIVASEDALFPGRIRNGGVEVSTLQGKYIPKLKDEATIQSDFQKLLDSDYSITEKALRLFLYMSKNQIFWDGNKDAH</sequence>
<reference evidence="2" key="1">
    <citation type="submission" date="2017-04" db="EMBL/GenBank/DDBJ databases">
        <title>Function of individual gut microbiota members based on whole genome sequencing of pure cultures obtained from chicken caecum.</title>
        <authorList>
            <person name="Medvecky M."/>
            <person name="Cejkova D."/>
            <person name="Polansky O."/>
            <person name="Karasova D."/>
            <person name="Kubasova T."/>
            <person name="Cizek A."/>
            <person name="Rychlik I."/>
        </authorList>
    </citation>
    <scope>NUCLEOTIDE SEQUENCE [LARGE SCALE GENOMIC DNA]</scope>
    <source>
        <strain evidence="2">An144</strain>
    </source>
</reference>
<dbReference type="Proteomes" id="UP000196074">
    <property type="component" value="Unassembled WGS sequence"/>
</dbReference>
<protein>
    <submittedName>
        <fullName evidence="1">Uncharacterized protein</fullName>
    </submittedName>
</protein>
<proteinExistence type="predicted"/>
<dbReference type="InterPro" id="IPR036597">
    <property type="entry name" value="Fido-like_dom_sf"/>
</dbReference>
<dbReference type="EMBL" id="NFLC01000003">
    <property type="protein sequence ID" value="OUQ11402.1"/>
    <property type="molecule type" value="Genomic_DNA"/>
</dbReference>
<gene>
    <name evidence="1" type="ORF">B5E88_02810</name>
</gene>
<accession>A0A1Y4R3U2</accession>
<comment type="caution">
    <text evidence="1">The sequence shown here is derived from an EMBL/GenBank/DDBJ whole genome shotgun (WGS) entry which is preliminary data.</text>
</comment>
<dbReference type="Gene3D" id="1.10.3290.10">
    <property type="entry name" value="Fido-like domain"/>
    <property type="match status" value="1"/>
</dbReference>
<dbReference type="AlphaFoldDB" id="A0A1Y4R3U2"/>